<dbReference type="Proteomes" id="UP001232343">
    <property type="component" value="Unassembled WGS sequence"/>
</dbReference>
<proteinExistence type="predicted"/>
<reference evidence="1 2" key="1">
    <citation type="submission" date="2023-07" db="EMBL/GenBank/DDBJ databases">
        <title>Genomic Encyclopedia of Type Strains, Phase IV (KMG-IV): sequencing the most valuable type-strain genomes for metagenomic binning, comparative biology and taxonomic classification.</title>
        <authorList>
            <person name="Goeker M."/>
        </authorList>
    </citation>
    <scope>NUCLEOTIDE SEQUENCE [LARGE SCALE GENOMIC DNA]</scope>
    <source>
        <strain evidence="1 2">DSM 27848</strain>
    </source>
</reference>
<accession>A0ABU0D4F0</accession>
<evidence type="ECO:0000313" key="1">
    <source>
        <dbReference type="EMBL" id="MDQ0343264.1"/>
    </source>
</evidence>
<protein>
    <submittedName>
        <fullName evidence="1">Uncharacterized protein</fullName>
    </submittedName>
</protein>
<organism evidence="1 2">
    <name type="scientific">Lederbergia wuyishanensis</name>
    <dbReference type="NCBI Taxonomy" id="1347903"/>
    <lineage>
        <taxon>Bacteria</taxon>
        <taxon>Bacillati</taxon>
        <taxon>Bacillota</taxon>
        <taxon>Bacilli</taxon>
        <taxon>Bacillales</taxon>
        <taxon>Bacillaceae</taxon>
        <taxon>Lederbergia</taxon>
    </lineage>
</organism>
<keyword evidence="2" id="KW-1185">Reference proteome</keyword>
<evidence type="ECO:0000313" key="2">
    <source>
        <dbReference type="Proteomes" id="UP001232343"/>
    </source>
</evidence>
<sequence>MKEDEVTTIRVWMGSHKIKGDKIHIEFMNFEEDPLEIKFNRKDTELNLQYHWKGNDHNCNYRLKGN</sequence>
<gene>
    <name evidence="1" type="ORF">J2S14_002078</name>
</gene>
<comment type="caution">
    <text evidence="1">The sequence shown here is derived from an EMBL/GenBank/DDBJ whole genome shotgun (WGS) entry which is preliminary data.</text>
</comment>
<dbReference type="EMBL" id="JAUSUO010000004">
    <property type="protein sequence ID" value="MDQ0343264.1"/>
    <property type="molecule type" value="Genomic_DNA"/>
</dbReference>
<name>A0ABU0D4F0_9BACI</name>